<dbReference type="PANTHER" id="PTHR11785:SF382">
    <property type="entry name" value="LOW-AFFINITY METHIONINE PERMEASE"/>
    <property type="match status" value="1"/>
</dbReference>
<dbReference type="InterPro" id="IPR050598">
    <property type="entry name" value="AminoAcid_Transporter"/>
</dbReference>
<evidence type="ECO:0000313" key="6">
    <source>
        <dbReference type="EMBL" id="KAF2743492.1"/>
    </source>
</evidence>
<dbReference type="EMBL" id="MU006597">
    <property type="protein sequence ID" value="KAF2743492.1"/>
    <property type="molecule type" value="Genomic_DNA"/>
</dbReference>
<sequence length="608" mass="68602">MEQFQHEPGADQVSDDHAFTREQLQHRIQAYNEQKQRFDVLPTDTQQLGRFTIVCLIMNRTIGTGVFVQPVNVLFLTGSSGVALLLWCVGGLIVFCIVLSWLELALSVPHHLIFHNERWERYATPRSGGDKNYLEYIYKRPKFLMSCIFGIIFIVFGHLAGNAIQFGVFMQTAINPTCNEDDECFNKGAVLGWAITVLTLCAIINIATRRLAIVLNNGFAIVKVLMVVIMAFLGMIYGAAKGDGCRKISWKNRGAGGGFGDIVLALFYAMYPYTGFEQPFYVLAEVRQPRKIFAKYVILAMLIVMVLFPLANVGFLCMTPYDGNEGLEDNMALALFQRIARDRGELREATGSRQGVSVLLAIFIFGNIMAQTYTASRVKQEIAKEAILPWSLQLASGNNALLSRLLSHGGQPAINDINHHLEQVPIAATFLHWAFEILLVLVFGIPLKPSTSYRILTYLKTFSVVGVLGLFTVLGLLFLKLDSHFRRERGRRWYEKVAWRPWSDPLPTAVACAALTFILLATFAPPSVSRSDEELPYWAGPVIGWMVTLLGVLWWLGLRFVQWKGRFELQVRRVPYIEIDHNGEPVQKAEFVEHDRMPVTARPRKRHV</sequence>
<feature type="transmembrane region" description="Helical" evidence="5">
    <location>
        <begin position="356"/>
        <end position="375"/>
    </location>
</feature>
<evidence type="ECO:0000256" key="4">
    <source>
        <dbReference type="ARBA" id="ARBA00023136"/>
    </source>
</evidence>
<dbReference type="Proteomes" id="UP000799440">
    <property type="component" value="Unassembled WGS sequence"/>
</dbReference>
<dbReference type="InterPro" id="IPR002293">
    <property type="entry name" value="AA/rel_permease1"/>
</dbReference>
<dbReference type="PIRSF" id="PIRSF006060">
    <property type="entry name" value="AA_transporter"/>
    <property type="match status" value="1"/>
</dbReference>
<dbReference type="AlphaFoldDB" id="A0A6A6UYY7"/>
<keyword evidence="2 5" id="KW-0812">Transmembrane</keyword>
<proteinExistence type="predicted"/>
<dbReference type="Gene3D" id="1.20.1740.10">
    <property type="entry name" value="Amino acid/polyamine transporter I"/>
    <property type="match status" value="1"/>
</dbReference>
<keyword evidence="4 5" id="KW-0472">Membrane</keyword>
<keyword evidence="7" id="KW-1185">Reference proteome</keyword>
<feature type="transmembrane region" description="Helical" evidence="5">
    <location>
        <begin position="220"/>
        <end position="240"/>
    </location>
</feature>
<feature type="transmembrane region" description="Helical" evidence="5">
    <location>
        <begin position="143"/>
        <end position="170"/>
    </location>
</feature>
<keyword evidence="3 5" id="KW-1133">Transmembrane helix</keyword>
<dbReference type="GO" id="GO:0016020">
    <property type="term" value="C:membrane"/>
    <property type="evidence" value="ECO:0007669"/>
    <property type="project" value="UniProtKB-SubCell"/>
</dbReference>
<feature type="transmembrane region" description="Helical" evidence="5">
    <location>
        <begin position="535"/>
        <end position="556"/>
    </location>
</feature>
<evidence type="ECO:0000256" key="1">
    <source>
        <dbReference type="ARBA" id="ARBA00004141"/>
    </source>
</evidence>
<organism evidence="6 7">
    <name type="scientific">Sporormia fimetaria CBS 119925</name>
    <dbReference type="NCBI Taxonomy" id="1340428"/>
    <lineage>
        <taxon>Eukaryota</taxon>
        <taxon>Fungi</taxon>
        <taxon>Dikarya</taxon>
        <taxon>Ascomycota</taxon>
        <taxon>Pezizomycotina</taxon>
        <taxon>Dothideomycetes</taxon>
        <taxon>Pleosporomycetidae</taxon>
        <taxon>Pleosporales</taxon>
        <taxon>Sporormiaceae</taxon>
        <taxon>Sporormia</taxon>
    </lineage>
</organism>
<reference evidence="6" key="1">
    <citation type="journal article" date="2020" name="Stud. Mycol.">
        <title>101 Dothideomycetes genomes: a test case for predicting lifestyles and emergence of pathogens.</title>
        <authorList>
            <person name="Haridas S."/>
            <person name="Albert R."/>
            <person name="Binder M."/>
            <person name="Bloem J."/>
            <person name="Labutti K."/>
            <person name="Salamov A."/>
            <person name="Andreopoulos B."/>
            <person name="Baker S."/>
            <person name="Barry K."/>
            <person name="Bills G."/>
            <person name="Bluhm B."/>
            <person name="Cannon C."/>
            <person name="Castanera R."/>
            <person name="Culley D."/>
            <person name="Daum C."/>
            <person name="Ezra D."/>
            <person name="Gonzalez J."/>
            <person name="Henrissat B."/>
            <person name="Kuo A."/>
            <person name="Liang C."/>
            <person name="Lipzen A."/>
            <person name="Lutzoni F."/>
            <person name="Magnuson J."/>
            <person name="Mondo S."/>
            <person name="Nolan M."/>
            <person name="Ohm R."/>
            <person name="Pangilinan J."/>
            <person name="Park H.-J."/>
            <person name="Ramirez L."/>
            <person name="Alfaro M."/>
            <person name="Sun H."/>
            <person name="Tritt A."/>
            <person name="Yoshinaga Y."/>
            <person name="Zwiers L.-H."/>
            <person name="Turgeon B."/>
            <person name="Goodwin S."/>
            <person name="Spatafora J."/>
            <person name="Crous P."/>
            <person name="Grigoriev I."/>
        </authorList>
    </citation>
    <scope>NUCLEOTIDE SEQUENCE</scope>
    <source>
        <strain evidence="6">CBS 119925</strain>
    </source>
</reference>
<dbReference type="Pfam" id="PF13520">
    <property type="entry name" value="AA_permease_2"/>
    <property type="match status" value="2"/>
</dbReference>
<accession>A0A6A6UYY7</accession>
<gene>
    <name evidence="6" type="ORF">M011DRAFT_480833</name>
</gene>
<evidence type="ECO:0000256" key="2">
    <source>
        <dbReference type="ARBA" id="ARBA00022692"/>
    </source>
</evidence>
<evidence type="ECO:0000256" key="5">
    <source>
        <dbReference type="SAM" id="Phobius"/>
    </source>
</evidence>
<feature type="transmembrane region" description="Helical" evidence="5">
    <location>
        <begin position="82"/>
        <end position="102"/>
    </location>
</feature>
<comment type="subcellular location">
    <subcellularLocation>
        <location evidence="1">Membrane</location>
        <topology evidence="1">Multi-pass membrane protein</topology>
    </subcellularLocation>
</comment>
<protein>
    <submittedName>
        <fullName evidence="6">Amino acid transporter</fullName>
    </submittedName>
</protein>
<feature type="transmembrane region" description="Helical" evidence="5">
    <location>
        <begin position="457"/>
        <end position="481"/>
    </location>
</feature>
<evidence type="ECO:0000256" key="3">
    <source>
        <dbReference type="ARBA" id="ARBA00022989"/>
    </source>
</evidence>
<feature type="transmembrane region" description="Helical" evidence="5">
    <location>
        <begin position="502"/>
        <end position="523"/>
    </location>
</feature>
<evidence type="ECO:0000313" key="7">
    <source>
        <dbReference type="Proteomes" id="UP000799440"/>
    </source>
</evidence>
<feature type="transmembrane region" description="Helical" evidence="5">
    <location>
        <begin position="190"/>
        <end position="208"/>
    </location>
</feature>
<feature type="transmembrane region" description="Helical" evidence="5">
    <location>
        <begin position="424"/>
        <end position="445"/>
    </location>
</feature>
<dbReference type="OrthoDB" id="5982228at2759"/>
<dbReference type="PANTHER" id="PTHR11785">
    <property type="entry name" value="AMINO ACID TRANSPORTER"/>
    <property type="match status" value="1"/>
</dbReference>
<feature type="transmembrane region" description="Helical" evidence="5">
    <location>
        <begin position="292"/>
        <end position="311"/>
    </location>
</feature>
<dbReference type="GO" id="GO:0015179">
    <property type="term" value="F:L-amino acid transmembrane transporter activity"/>
    <property type="evidence" value="ECO:0007669"/>
    <property type="project" value="TreeGrafter"/>
</dbReference>
<name>A0A6A6UYY7_9PLEO</name>